<evidence type="ECO:0000256" key="1">
    <source>
        <dbReference type="ARBA" id="ARBA00004496"/>
    </source>
</evidence>
<accession>A0A1W1V8V3</accession>
<dbReference type="PANTHER" id="PTHR33540">
    <property type="entry name" value="TRNA THREONYLCARBAMOYLADENOSINE BIOSYNTHESIS PROTEIN TSAE"/>
    <property type="match status" value="1"/>
</dbReference>
<dbReference type="GO" id="GO:0005737">
    <property type="term" value="C:cytoplasm"/>
    <property type="evidence" value="ECO:0007669"/>
    <property type="project" value="UniProtKB-SubCell"/>
</dbReference>
<dbReference type="GO" id="GO:0046872">
    <property type="term" value="F:metal ion binding"/>
    <property type="evidence" value="ECO:0007669"/>
    <property type="project" value="UniProtKB-KW"/>
</dbReference>
<dbReference type="GO" id="GO:0002949">
    <property type="term" value="P:tRNA threonylcarbamoyladenosine modification"/>
    <property type="evidence" value="ECO:0007669"/>
    <property type="project" value="InterPro"/>
</dbReference>
<dbReference type="NCBIfam" id="TIGR00150">
    <property type="entry name" value="T6A_YjeE"/>
    <property type="match status" value="1"/>
</dbReference>
<sequence length="158" mass="17996">MVSIVTKSPQETEYIGKRMAAFLTPGDIISLTGDLGAGKTLLVQGIAKGLGIEDIVTSPTFTIIQQYEEGRIPLYHMDVYRIKDPIEMEDIGYEEYFYGQGVTFVEWGNLIPELFPEEHLKIHITNIEDGREIDFEPVGRHYMDLVEELTGHAYTRIR</sequence>
<dbReference type="Pfam" id="PF02367">
    <property type="entry name" value="TsaE"/>
    <property type="match status" value="1"/>
</dbReference>
<proteinExistence type="inferred from homology"/>
<dbReference type="Proteomes" id="UP000192731">
    <property type="component" value="Unassembled WGS sequence"/>
</dbReference>
<dbReference type="SUPFAM" id="SSF52540">
    <property type="entry name" value="P-loop containing nucleoside triphosphate hydrolases"/>
    <property type="match status" value="1"/>
</dbReference>
<dbReference type="GO" id="GO:0005524">
    <property type="term" value="F:ATP binding"/>
    <property type="evidence" value="ECO:0007669"/>
    <property type="project" value="UniProtKB-KW"/>
</dbReference>
<dbReference type="Gene3D" id="3.40.50.300">
    <property type="entry name" value="P-loop containing nucleotide triphosphate hydrolases"/>
    <property type="match status" value="1"/>
</dbReference>
<evidence type="ECO:0000256" key="3">
    <source>
        <dbReference type="ARBA" id="ARBA00019010"/>
    </source>
</evidence>
<evidence type="ECO:0000313" key="12">
    <source>
        <dbReference type="Proteomes" id="UP000192731"/>
    </source>
</evidence>
<evidence type="ECO:0000256" key="4">
    <source>
        <dbReference type="ARBA" id="ARBA00022490"/>
    </source>
</evidence>
<protein>
    <recommendedName>
        <fullName evidence="3">tRNA threonylcarbamoyladenosine biosynthesis protein TsaE</fullName>
    </recommendedName>
    <alternativeName>
        <fullName evidence="10">t(6)A37 threonylcarbamoyladenosine biosynthesis protein TsaE</fullName>
    </alternativeName>
</protein>
<evidence type="ECO:0000256" key="8">
    <source>
        <dbReference type="ARBA" id="ARBA00022840"/>
    </source>
</evidence>
<gene>
    <name evidence="11" type="ORF">SAMN00017405_0645</name>
</gene>
<dbReference type="RefSeq" id="WP_084053023.1">
    <property type="nucleotide sequence ID" value="NZ_FWWT01000016.1"/>
</dbReference>
<evidence type="ECO:0000313" key="11">
    <source>
        <dbReference type="EMBL" id="SMB89715.1"/>
    </source>
</evidence>
<keyword evidence="12" id="KW-1185">Reference proteome</keyword>
<dbReference type="InterPro" id="IPR027417">
    <property type="entry name" value="P-loop_NTPase"/>
</dbReference>
<keyword evidence="9" id="KW-0460">Magnesium</keyword>
<dbReference type="STRING" id="656914.SAMN00017405_0645"/>
<dbReference type="AlphaFoldDB" id="A0A1W1V8V3"/>
<keyword evidence="5" id="KW-0819">tRNA processing</keyword>
<evidence type="ECO:0000256" key="5">
    <source>
        <dbReference type="ARBA" id="ARBA00022694"/>
    </source>
</evidence>
<comment type="similarity">
    <text evidence="2">Belongs to the TsaE family.</text>
</comment>
<dbReference type="PANTHER" id="PTHR33540:SF2">
    <property type="entry name" value="TRNA THREONYLCARBAMOYLADENOSINE BIOSYNTHESIS PROTEIN TSAE"/>
    <property type="match status" value="1"/>
</dbReference>
<organism evidence="11 12">
    <name type="scientific">Desulfonispora thiosulfatigenes DSM 11270</name>
    <dbReference type="NCBI Taxonomy" id="656914"/>
    <lineage>
        <taxon>Bacteria</taxon>
        <taxon>Bacillati</taxon>
        <taxon>Bacillota</taxon>
        <taxon>Clostridia</taxon>
        <taxon>Eubacteriales</taxon>
        <taxon>Peptococcaceae</taxon>
        <taxon>Desulfonispora</taxon>
    </lineage>
</organism>
<evidence type="ECO:0000256" key="2">
    <source>
        <dbReference type="ARBA" id="ARBA00007599"/>
    </source>
</evidence>
<dbReference type="EMBL" id="FWWT01000016">
    <property type="protein sequence ID" value="SMB89715.1"/>
    <property type="molecule type" value="Genomic_DNA"/>
</dbReference>
<keyword evidence="6" id="KW-0479">Metal-binding</keyword>
<comment type="subcellular location">
    <subcellularLocation>
        <location evidence="1">Cytoplasm</location>
    </subcellularLocation>
</comment>
<dbReference type="InterPro" id="IPR003442">
    <property type="entry name" value="T6A_TsaE"/>
</dbReference>
<name>A0A1W1V8V3_DESTI</name>
<keyword evidence="7" id="KW-0547">Nucleotide-binding</keyword>
<evidence type="ECO:0000256" key="9">
    <source>
        <dbReference type="ARBA" id="ARBA00022842"/>
    </source>
</evidence>
<evidence type="ECO:0000256" key="6">
    <source>
        <dbReference type="ARBA" id="ARBA00022723"/>
    </source>
</evidence>
<keyword evidence="4" id="KW-0963">Cytoplasm</keyword>
<keyword evidence="8" id="KW-0067">ATP-binding</keyword>
<evidence type="ECO:0000256" key="10">
    <source>
        <dbReference type="ARBA" id="ARBA00032441"/>
    </source>
</evidence>
<reference evidence="11 12" key="1">
    <citation type="submission" date="2017-04" db="EMBL/GenBank/DDBJ databases">
        <authorList>
            <person name="Afonso C.L."/>
            <person name="Miller P.J."/>
            <person name="Scott M.A."/>
            <person name="Spackman E."/>
            <person name="Goraichik I."/>
            <person name="Dimitrov K.M."/>
            <person name="Suarez D.L."/>
            <person name="Swayne D.E."/>
        </authorList>
    </citation>
    <scope>NUCLEOTIDE SEQUENCE [LARGE SCALE GENOMIC DNA]</scope>
    <source>
        <strain evidence="11 12">DSM 11270</strain>
    </source>
</reference>
<evidence type="ECO:0000256" key="7">
    <source>
        <dbReference type="ARBA" id="ARBA00022741"/>
    </source>
</evidence>